<evidence type="ECO:0000313" key="1">
    <source>
        <dbReference type="EMBL" id="KAI5680383.1"/>
    </source>
</evidence>
<dbReference type="EMBL" id="CM044701">
    <property type="protein sequence ID" value="KAI5680383.1"/>
    <property type="molecule type" value="Genomic_DNA"/>
</dbReference>
<sequence>MYSIFTVLPAAITPNLHRSKNDIGSVSLRIDPIGRLRSNFQLQLHSKCQIEFSRISRISSLSNEQSIGEGDLEEESVDELRVPNNWLDPSKAMEESEWLRVTLHKWLDDEYCPEATNVKISEIASYSFYKSLMEKRTDIGEILLEMARELESISYQESFHGAFSSANAAINLIIQRMQQD</sequence>
<protein>
    <submittedName>
        <fullName evidence="1">Uncharacterized protein</fullName>
    </submittedName>
</protein>
<keyword evidence="2" id="KW-1185">Reference proteome</keyword>
<name>A0ACC0C6J1_CATRO</name>
<comment type="caution">
    <text evidence="1">The sequence shown here is derived from an EMBL/GenBank/DDBJ whole genome shotgun (WGS) entry which is preliminary data.</text>
</comment>
<proteinExistence type="predicted"/>
<evidence type="ECO:0000313" key="2">
    <source>
        <dbReference type="Proteomes" id="UP001060085"/>
    </source>
</evidence>
<dbReference type="Proteomes" id="UP001060085">
    <property type="component" value="Linkage Group LG01"/>
</dbReference>
<accession>A0ACC0C6J1</accession>
<gene>
    <name evidence="1" type="ORF">M9H77_01610</name>
</gene>
<reference evidence="2" key="1">
    <citation type="journal article" date="2023" name="Nat. Plants">
        <title>Single-cell RNA sequencing provides a high-resolution roadmap for understanding the multicellular compartmentation of specialized metabolism.</title>
        <authorList>
            <person name="Sun S."/>
            <person name="Shen X."/>
            <person name="Li Y."/>
            <person name="Li Y."/>
            <person name="Wang S."/>
            <person name="Li R."/>
            <person name="Zhang H."/>
            <person name="Shen G."/>
            <person name="Guo B."/>
            <person name="Wei J."/>
            <person name="Xu J."/>
            <person name="St-Pierre B."/>
            <person name="Chen S."/>
            <person name="Sun C."/>
        </authorList>
    </citation>
    <scope>NUCLEOTIDE SEQUENCE [LARGE SCALE GENOMIC DNA]</scope>
</reference>
<organism evidence="1 2">
    <name type="scientific">Catharanthus roseus</name>
    <name type="common">Madagascar periwinkle</name>
    <name type="synonym">Vinca rosea</name>
    <dbReference type="NCBI Taxonomy" id="4058"/>
    <lineage>
        <taxon>Eukaryota</taxon>
        <taxon>Viridiplantae</taxon>
        <taxon>Streptophyta</taxon>
        <taxon>Embryophyta</taxon>
        <taxon>Tracheophyta</taxon>
        <taxon>Spermatophyta</taxon>
        <taxon>Magnoliopsida</taxon>
        <taxon>eudicotyledons</taxon>
        <taxon>Gunneridae</taxon>
        <taxon>Pentapetalae</taxon>
        <taxon>asterids</taxon>
        <taxon>lamiids</taxon>
        <taxon>Gentianales</taxon>
        <taxon>Apocynaceae</taxon>
        <taxon>Rauvolfioideae</taxon>
        <taxon>Vinceae</taxon>
        <taxon>Catharanthinae</taxon>
        <taxon>Catharanthus</taxon>
    </lineage>
</organism>